<dbReference type="CDD" id="cd00472">
    <property type="entry name" value="Ribosomal_L24e_L24"/>
    <property type="match status" value="1"/>
</dbReference>
<name>A0A1A9VL96_GLOAU</name>
<dbReference type="EnsemblMetazoa" id="GAUT040516-RA">
    <property type="protein sequence ID" value="GAUT040516-PA"/>
    <property type="gene ID" value="GAUT040516"/>
</dbReference>
<dbReference type="Proteomes" id="UP000078200">
    <property type="component" value="Unassembled WGS sequence"/>
</dbReference>
<evidence type="ECO:0000256" key="4">
    <source>
        <dbReference type="ARBA" id="ARBA00059003"/>
    </source>
</evidence>
<evidence type="ECO:0000256" key="2">
    <source>
        <dbReference type="ARBA" id="ARBA00022517"/>
    </source>
</evidence>
<dbReference type="Pfam" id="PF01246">
    <property type="entry name" value="Ribosomal_L24e"/>
    <property type="match status" value="1"/>
</dbReference>
<dbReference type="VEuPathDB" id="VectorBase:GAUT040516"/>
<dbReference type="AlphaFoldDB" id="A0A1A9VL96"/>
<evidence type="ECO:0000259" key="6">
    <source>
        <dbReference type="SMART" id="SM00746"/>
    </source>
</evidence>
<dbReference type="GO" id="GO:0005730">
    <property type="term" value="C:nucleolus"/>
    <property type="evidence" value="ECO:0007669"/>
    <property type="project" value="TreeGrafter"/>
</dbReference>
<accession>A0A1A9VL96</accession>
<dbReference type="FunFam" id="2.30.170.20:FF:000001">
    <property type="entry name" value="probable ribosome biogenesis protein RLP24"/>
    <property type="match status" value="1"/>
</dbReference>
<comment type="function">
    <text evidence="4">Involved in the biogenesis of the 60S ribosomal subunit. Ensures the docking of NOG1 to pre-60S particles.</text>
</comment>
<dbReference type="PANTHER" id="PTHR10792:SF8">
    <property type="entry name" value="RIBOSOME BIOGENESIS PROTEIN RLP24-RELATED"/>
    <property type="match status" value="1"/>
</dbReference>
<dbReference type="SMART" id="SM00746">
    <property type="entry name" value="TRASH"/>
    <property type="match status" value="1"/>
</dbReference>
<dbReference type="SUPFAM" id="SSF57716">
    <property type="entry name" value="Glucocorticoid receptor-like (DNA-binding domain)"/>
    <property type="match status" value="1"/>
</dbReference>
<dbReference type="GO" id="GO:0003735">
    <property type="term" value="F:structural constituent of ribosome"/>
    <property type="evidence" value="ECO:0007669"/>
    <property type="project" value="InterPro"/>
</dbReference>
<dbReference type="InterPro" id="IPR000988">
    <property type="entry name" value="Ribosomal_eL24-rel_N"/>
</dbReference>
<evidence type="ECO:0000313" key="8">
    <source>
        <dbReference type="Proteomes" id="UP000078200"/>
    </source>
</evidence>
<dbReference type="InterPro" id="IPR038630">
    <property type="entry name" value="L24e/L24_sf"/>
</dbReference>
<dbReference type="InterPro" id="IPR011017">
    <property type="entry name" value="TRASH_dom"/>
</dbReference>
<protein>
    <recommendedName>
        <fullName evidence="3">Probable ribosome biogenesis protein RLP24</fullName>
    </recommendedName>
</protein>
<evidence type="ECO:0000256" key="5">
    <source>
        <dbReference type="ARBA" id="ARBA00064137"/>
    </source>
</evidence>
<dbReference type="GO" id="GO:0042273">
    <property type="term" value="P:ribosomal large subunit biogenesis"/>
    <property type="evidence" value="ECO:0007669"/>
    <property type="project" value="TreeGrafter"/>
</dbReference>
<dbReference type="PANTHER" id="PTHR10792">
    <property type="entry name" value="60S RIBOSOMAL PROTEIN L24"/>
    <property type="match status" value="1"/>
</dbReference>
<keyword evidence="2" id="KW-0690">Ribosome biogenesis</keyword>
<feature type="domain" description="TRASH" evidence="6">
    <location>
        <begin position="34"/>
        <end position="67"/>
    </location>
</feature>
<dbReference type="InterPro" id="IPR056366">
    <property type="entry name" value="Ribosomal_eL24"/>
</dbReference>
<reference evidence="7" key="1">
    <citation type="submission" date="2020-05" db="UniProtKB">
        <authorList>
            <consortium name="EnsemblMetazoa"/>
        </authorList>
    </citation>
    <scope>IDENTIFICATION</scope>
    <source>
        <strain evidence="7">TTRI</strain>
    </source>
</reference>
<evidence type="ECO:0000313" key="7">
    <source>
        <dbReference type="EnsemblMetazoa" id="GAUT040516-PA"/>
    </source>
</evidence>
<dbReference type="STRING" id="7395.A0A1A9VL96"/>
<dbReference type="Gene3D" id="2.30.170.20">
    <property type="entry name" value="Ribosomal protein L24e"/>
    <property type="match status" value="1"/>
</dbReference>
<sequence>MLNYSRKSIIFIVANSKMKIMKDRNRMCTEMFDSKIYPGHGIQFVRNDCKIFKFCRGKCHKAFKRKKNPRKVRWTKAYRKAVGKELAIDPSFEFEKRRNAPIKYNREMWSKALDAIKKVNEIKERRQDHFVMDRLRKGRQVEIRMDVKDVQRNISLIRSPAAGLKERRAREEADRELLMEEDLPEEEITYVDARQLEKQLEESAEDHLQDAEMIKA</sequence>
<evidence type="ECO:0000256" key="1">
    <source>
        <dbReference type="ARBA" id="ARBA00005647"/>
    </source>
</evidence>
<organism evidence="7 8">
    <name type="scientific">Glossina austeni</name>
    <name type="common">Savannah tsetse fly</name>
    <dbReference type="NCBI Taxonomy" id="7395"/>
    <lineage>
        <taxon>Eukaryota</taxon>
        <taxon>Metazoa</taxon>
        <taxon>Ecdysozoa</taxon>
        <taxon>Arthropoda</taxon>
        <taxon>Hexapoda</taxon>
        <taxon>Insecta</taxon>
        <taxon>Pterygota</taxon>
        <taxon>Neoptera</taxon>
        <taxon>Endopterygota</taxon>
        <taxon>Diptera</taxon>
        <taxon>Brachycera</taxon>
        <taxon>Muscomorpha</taxon>
        <taxon>Hippoboscoidea</taxon>
        <taxon>Glossinidae</taxon>
        <taxon>Glossina</taxon>
    </lineage>
</organism>
<comment type="similarity">
    <text evidence="1">Belongs to the eukaryotic ribosomal protein eL24 family.</text>
</comment>
<proteinExistence type="inferred from homology"/>
<keyword evidence="8" id="KW-1185">Reference proteome</keyword>
<evidence type="ECO:0000256" key="3">
    <source>
        <dbReference type="ARBA" id="ARBA00039784"/>
    </source>
</evidence>
<comment type="subunit">
    <text evidence="5">Associated with nucleolar and cytoplasmic pre-60S particles. At the end of biogenesis it dissociates from cytoplasmic pre-60S particles and is likely to be exchanged for its ribosomal homologue, RPL24.</text>
</comment>